<evidence type="ECO:0000313" key="3">
    <source>
        <dbReference type="Proteomes" id="UP000507470"/>
    </source>
</evidence>
<feature type="compositionally biased region" description="Low complexity" evidence="1">
    <location>
        <begin position="174"/>
        <end position="193"/>
    </location>
</feature>
<protein>
    <submittedName>
        <fullName evidence="2">Uncharacterized protein</fullName>
    </submittedName>
</protein>
<gene>
    <name evidence="2" type="ORF">MCOR_14443</name>
</gene>
<feature type="region of interest" description="Disordered" evidence="1">
    <location>
        <begin position="121"/>
        <end position="208"/>
    </location>
</feature>
<reference evidence="2 3" key="1">
    <citation type="submission" date="2020-06" db="EMBL/GenBank/DDBJ databases">
        <authorList>
            <person name="Li R."/>
            <person name="Bekaert M."/>
        </authorList>
    </citation>
    <scope>NUCLEOTIDE SEQUENCE [LARGE SCALE GENOMIC DNA]</scope>
    <source>
        <strain evidence="3">wild</strain>
    </source>
</reference>
<dbReference type="Proteomes" id="UP000507470">
    <property type="component" value="Unassembled WGS sequence"/>
</dbReference>
<evidence type="ECO:0000313" key="2">
    <source>
        <dbReference type="EMBL" id="CAC5378222.1"/>
    </source>
</evidence>
<dbReference type="AlphaFoldDB" id="A0A6J8B317"/>
<organism evidence="2 3">
    <name type="scientific">Mytilus coruscus</name>
    <name type="common">Sea mussel</name>
    <dbReference type="NCBI Taxonomy" id="42192"/>
    <lineage>
        <taxon>Eukaryota</taxon>
        <taxon>Metazoa</taxon>
        <taxon>Spiralia</taxon>
        <taxon>Lophotrochozoa</taxon>
        <taxon>Mollusca</taxon>
        <taxon>Bivalvia</taxon>
        <taxon>Autobranchia</taxon>
        <taxon>Pteriomorphia</taxon>
        <taxon>Mytilida</taxon>
        <taxon>Mytiloidea</taxon>
        <taxon>Mytilidae</taxon>
        <taxon>Mytilinae</taxon>
        <taxon>Mytilus</taxon>
    </lineage>
</organism>
<dbReference type="EMBL" id="CACVKT020002516">
    <property type="protein sequence ID" value="CAC5378222.1"/>
    <property type="molecule type" value="Genomic_DNA"/>
</dbReference>
<evidence type="ECO:0000256" key="1">
    <source>
        <dbReference type="SAM" id="MobiDB-lite"/>
    </source>
</evidence>
<sequence length="208" mass="23569">MAMFPNATKGYMPFVSGHKRQIPVKKQKHDNYKVKKTYQVTLKDKSGKTFTYIVKTDGTKSLPVLCENMMGKLGSTDSLPNIGLSSPKRKSFDLKDLRSQVENEKKQGLFSTFINFFKEKTGKSSKSGKSKRKSKPLEQRKRKRTVSAMSNLDPIQESPDEDAYADDDTDSYAHDCSSLSDSEMSESISFSDYSIKRHDSEKENCEES</sequence>
<feature type="compositionally biased region" description="Basic residues" evidence="1">
    <location>
        <begin position="126"/>
        <end position="145"/>
    </location>
</feature>
<keyword evidence="3" id="KW-1185">Reference proteome</keyword>
<name>A0A6J8B317_MYTCO</name>
<feature type="compositionally biased region" description="Basic and acidic residues" evidence="1">
    <location>
        <begin position="194"/>
        <end position="208"/>
    </location>
</feature>
<accession>A0A6J8B317</accession>
<proteinExistence type="predicted"/>
<feature type="compositionally biased region" description="Acidic residues" evidence="1">
    <location>
        <begin position="158"/>
        <end position="170"/>
    </location>
</feature>
<dbReference type="OrthoDB" id="6125135at2759"/>